<keyword evidence="5" id="KW-1185">Reference proteome</keyword>
<evidence type="ECO:0000256" key="3">
    <source>
        <dbReference type="ARBA" id="ARBA00029872"/>
    </source>
</evidence>
<accession>A0A8J2S508</accession>
<dbReference type="Proteomes" id="UP000789390">
    <property type="component" value="Unassembled WGS sequence"/>
</dbReference>
<reference evidence="4" key="1">
    <citation type="submission" date="2021-11" db="EMBL/GenBank/DDBJ databases">
        <authorList>
            <person name="Schell T."/>
        </authorList>
    </citation>
    <scope>NUCLEOTIDE SEQUENCE</scope>
    <source>
        <strain evidence="4">M5</strain>
    </source>
</reference>
<dbReference type="GO" id="GO:0031416">
    <property type="term" value="C:NatB complex"/>
    <property type="evidence" value="ECO:0007669"/>
    <property type="project" value="TreeGrafter"/>
</dbReference>
<dbReference type="Gene3D" id="1.25.40.1040">
    <property type="match status" value="1"/>
</dbReference>
<comment type="similarity">
    <text evidence="1">Belongs to the MDM20/NAA25 family.</text>
</comment>
<dbReference type="InterPro" id="IPR019183">
    <property type="entry name" value="NAA25_NatB_aux_su"/>
</dbReference>
<dbReference type="Pfam" id="PF09797">
    <property type="entry name" value="NatB_MDM20"/>
    <property type="match status" value="1"/>
</dbReference>
<proteinExistence type="inferred from homology"/>
<sequence>MVSKMATKMKPVDNSVNERRLRPIYDWLDNGNNKKALQEAEKVLKKQPNLQCARVLKALAMVRLGKSEEAQTILKEVQMEEPCEDATLQAMAICYRETHRPELTCQIYEAAVRKDPTNEEFLSHLFMGYVRIGDYRKQQQTAMALFKVKPKNPYYFWAVMSILMQAYVNDDTVCLTITLPLAERMIKKFVEEKKIEAEAEVQLYLMVLEKQKKYQEALEVLQGSLSEKLAPGMIETKKGEYLRQMKRWDQMMDYIEELLRSNPDQWNYYNFYMEALFELAATNVDVVGRAKTFLIYLVEQERIKSVNKLRGPYLAMLLFWQQLQQRNFDASAVFGNFREFAQEYVEIMGDKPCAFQDLRPFVNSLPPDQVTEFLGCISPSVGLDHSSLQSPNTVKQICRHLLHIQLNRFLGQHDLLSREEKIKLSQELWGHYLRTKSLNVGLLATDFRPNDGYALLAAHLLLDTWNNDPVVLDKCLLLLETALANSPANYHLKLLVTRVYTLAGYGRAAFQRYESLDVKYIQLDSLGHLLCRPLISMGLPYAASPLLSSTLRFYTTHARETSECLISAYKFGSFGKIPEFTQFCQRLDSSAHFASSTTERMLLDLLLDSSSHAKLVQSASGMFADPDKDQPDWKTCVDNRDCGVFVSWDPPAKNSREDMVKTTFKDEVKFAQLRNRLVHSLIATVSLSPNWQNEVQETKNSVNGQRIKEPKNKIVLQRLLGEIRLLLTEFKSESFMSHNQFSVQSPPPPRLYTYVENGSLEPLLILMDIVAKGQCHAIGSNDILGFERALSQVIESAQLSVPSEGFWRYYTRLERVYNAVETLCLCVLIVSTMHAIIKTSNASIKKKKKKGDATSDDANSGVEQFSTLIRCITSSIGKVELLFEQHNVQVSFSQMNLTDMDVAEGAEDITAEIKYKLSQSPMLEMKSLLADKLKLLETCNL</sequence>
<dbReference type="PANTHER" id="PTHR22767">
    <property type="entry name" value="N-TERMINAL ACETYLTRANSFERASE-RELATED"/>
    <property type="match status" value="1"/>
</dbReference>
<dbReference type="PANTHER" id="PTHR22767:SF3">
    <property type="entry name" value="N-ALPHA-ACETYLTRANSFERASE 25, NATB AUXILIARY SUBUNIT"/>
    <property type="match status" value="1"/>
</dbReference>
<evidence type="ECO:0000313" key="5">
    <source>
        <dbReference type="Proteomes" id="UP000789390"/>
    </source>
</evidence>
<organism evidence="4 5">
    <name type="scientific">Daphnia galeata</name>
    <dbReference type="NCBI Taxonomy" id="27404"/>
    <lineage>
        <taxon>Eukaryota</taxon>
        <taxon>Metazoa</taxon>
        <taxon>Ecdysozoa</taxon>
        <taxon>Arthropoda</taxon>
        <taxon>Crustacea</taxon>
        <taxon>Branchiopoda</taxon>
        <taxon>Diplostraca</taxon>
        <taxon>Cladocera</taxon>
        <taxon>Anomopoda</taxon>
        <taxon>Daphniidae</taxon>
        <taxon>Daphnia</taxon>
    </lineage>
</organism>
<evidence type="ECO:0000256" key="1">
    <source>
        <dbReference type="ARBA" id="ARBA00006298"/>
    </source>
</evidence>
<evidence type="ECO:0000313" key="4">
    <source>
        <dbReference type="EMBL" id="CAH0113109.1"/>
    </source>
</evidence>
<gene>
    <name evidence="4" type="ORF">DGAL_LOCUS16911</name>
</gene>
<dbReference type="EMBL" id="CAKKLH010000336">
    <property type="protein sequence ID" value="CAH0113109.1"/>
    <property type="molecule type" value="Genomic_DNA"/>
</dbReference>
<keyword evidence="2" id="KW-0802">TPR repeat</keyword>
<comment type="caution">
    <text evidence="4">The sequence shown here is derived from an EMBL/GenBank/DDBJ whole genome shotgun (WGS) entry which is preliminary data.</text>
</comment>
<protein>
    <recommendedName>
        <fullName evidence="3">N-terminal acetyltransferase B complex subunit MDM20 homolog</fullName>
    </recommendedName>
</protein>
<dbReference type="SUPFAM" id="SSF48452">
    <property type="entry name" value="TPR-like"/>
    <property type="match status" value="1"/>
</dbReference>
<dbReference type="AlphaFoldDB" id="A0A8J2S508"/>
<evidence type="ECO:0000256" key="2">
    <source>
        <dbReference type="ARBA" id="ARBA00022803"/>
    </source>
</evidence>
<name>A0A8J2S508_9CRUS</name>
<dbReference type="OrthoDB" id="1874341at2759"/>
<dbReference type="InterPro" id="IPR011990">
    <property type="entry name" value="TPR-like_helical_dom_sf"/>
</dbReference>